<feature type="domain" description="Tim10-like" evidence="9">
    <location>
        <begin position="23"/>
        <end position="84"/>
    </location>
</feature>
<comment type="subunit">
    <text evidence="8">Heterohexamer.</text>
</comment>
<comment type="caution">
    <text evidence="10">The sequence shown here is derived from an EMBL/GenBank/DDBJ whole genome shotgun (WGS) entry which is preliminary data.</text>
</comment>
<dbReference type="Proteomes" id="UP000197138">
    <property type="component" value="Unassembled WGS sequence"/>
</dbReference>
<dbReference type="InterPro" id="IPR050673">
    <property type="entry name" value="Mito_inner_translocase_sub"/>
</dbReference>
<reference evidence="11 13" key="3">
    <citation type="submission" date="2017-11" db="EMBL/GenBank/DDBJ databases">
        <title>De-novo sequencing of pomegranate (Punica granatum L.) genome.</title>
        <authorList>
            <person name="Akparov Z."/>
            <person name="Amiraslanov A."/>
            <person name="Hajiyeva S."/>
            <person name="Abbasov M."/>
            <person name="Kaur K."/>
            <person name="Hamwieh A."/>
            <person name="Solovyev V."/>
            <person name="Salamov A."/>
            <person name="Braich B."/>
            <person name="Kosarev P."/>
            <person name="Mahmoud A."/>
            <person name="Hajiyev E."/>
            <person name="Babayeva S."/>
            <person name="Izzatullayeva V."/>
            <person name="Mammadov A."/>
            <person name="Mammadov A."/>
            <person name="Sharifova S."/>
            <person name="Ojaghi J."/>
            <person name="Eynullazada K."/>
            <person name="Bayramov B."/>
            <person name="Abdulazimova A."/>
            <person name="Shahmuradov I."/>
        </authorList>
    </citation>
    <scope>NUCLEOTIDE SEQUENCE [LARGE SCALE GENOMIC DNA]</scope>
    <source>
        <strain evidence="11">AG2017</strain>
        <strain evidence="13">cv. AG2017</strain>
        <tissue evidence="11">Leaf</tissue>
    </source>
</reference>
<accession>A0A218XBZ9</accession>
<keyword evidence="8" id="KW-0143">Chaperone</keyword>
<evidence type="ECO:0000313" key="10">
    <source>
        <dbReference type="EMBL" id="OWM82308.1"/>
    </source>
</evidence>
<evidence type="ECO:0000313" key="11">
    <source>
        <dbReference type="EMBL" id="PKI62084.1"/>
    </source>
</evidence>
<dbReference type="OrthoDB" id="1551503at2759"/>
<keyword evidence="7 8" id="KW-1015">Disulfide bond</keyword>
<keyword evidence="5 8" id="KW-0811">Translocation</keyword>
<keyword evidence="8" id="KW-0999">Mitochondrion inner membrane</keyword>
<keyword evidence="4 8" id="KW-0653">Protein transport</keyword>
<evidence type="ECO:0000313" key="12">
    <source>
        <dbReference type="Proteomes" id="UP000197138"/>
    </source>
</evidence>
<protein>
    <recommendedName>
        <fullName evidence="8">Mitochondrial import inner membrane translocase subunit</fullName>
    </recommendedName>
</protein>
<dbReference type="AlphaFoldDB" id="A0A218XBZ9"/>
<dbReference type="GO" id="GO:0005743">
    <property type="term" value="C:mitochondrial inner membrane"/>
    <property type="evidence" value="ECO:0007669"/>
    <property type="project" value="UniProtKB-SubCell"/>
</dbReference>
<keyword evidence="8" id="KW-0472">Membrane</keyword>
<keyword evidence="13" id="KW-1185">Reference proteome</keyword>
<evidence type="ECO:0000256" key="2">
    <source>
        <dbReference type="ARBA" id="ARBA00022723"/>
    </source>
</evidence>
<dbReference type="GO" id="GO:0046872">
    <property type="term" value="F:metal ion binding"/>
    <property type="evidence" value="ECO:0007669"/>
    <property type="project" value="UniProtKB-KW"/>
</dbReference>
<organism evidence="10 12">
    <name type="scientific">Punica granatum</name>
    <name type="common">Pomegranate</name>
    <dbReference type="NCBI Taxonomy" id="22663"/>
    <lineage>
        <taxon>Eukaryota</taxon>
        <taxon>Viridiplantae</taxon>
        <taxon>Streptophyta</taxon>
        <taxon>Embryophyta</taxon>
        <taxon>Tracheophyta</taxon>
        <taxon>Spermatophyta</taxon>
        <taxon>Magnoliopsida</taxon>
        <taxon>eudicotyledons</taxon>
        <taxon>Gunneridae</taxon>
        <taxon>Pentapetalae</taxon>
        <taxon>rosids</taxon>
        <taxon>malvids</taxon>
        <taxon>Myrtales</taxon>
        <taxon>Lythraceae</taxon>
        <taxon>Punica</taxon>
    </lineage>
</organism>
<dbReference type="PANTHER" id="PTHR13172">
    <property type="entry name" value="MITOCHONDRIAL IMPORT INNER MEMBRANE TRANSLOCASE SUBUNIT TIM9B"/>
    <property type="match status" value="1"/>
</dbReference>
<evidence type="ECO:0000256" key="3">
    <source>
        <dbReference type="ARBA" id="ARBA00022833"/>
    </source>
</evidence>
<dbReference type="EMBL" id="PGOL01000988">
    <property type="protein sequence ID" value="PKI62084.1"/>
    <property type="molecule type" value="Genomic_DNA"/>
</dbReference>
<dbReference type="GO" id="GO:0015031">
    <property type="term" value="P:protein transport"/>
    <property type="evidence" value="ECO:0007669"/>
    <property type="project" value="UniProtKB-KW"/>
</dbReference>
<dbReference type="InterPro" id="IPR035427">
    <property type="entry name" value="Tim10-like_dom_sf"/>
</dbReference>
<gene>
    <name evidence="10" type="ORF">CDL15_Pgr001882</name>
    <name evidence="11" type="ORF">CRG98_017457</name>
</gene>
<name>A0A218XBZ9_PUNGR</name>
<comment type="domain">
    <text evidence="8">The twin CX3C motif contains 4 conserved Cys residues that form 2 disulfide bonds in the mitochondrial intermembrane space.</text>
</comment>
<keyword evidence="1 8" id="KW-0813">Transport</keyword>
<comment type="subcellular location">
    <subcellularLocation>
        <location evidence="8">Mitochondrion inner membrane</location>
        <topology evidence="8">Peripheral membrane protein</topology>
        <orientation evidence="8">Intermembrane side</orientation>
    </subcellularLocation>
</comment>
<reference evidence="12" key="1">
    <citation type="journal article" date="2017" name="Plant J.">
        <title>The pomegranate (Punica granatum L.) genome and the genomics of punicalagin biosynthesis.</title>
        <authorList>
            <person name="Qin G."/>
            <person name="Xu C."/>
            <person name="Ming R."/>
            <person name="Tang H."/>
            <person name="Guyot R."/>
            <person name="Kramer E.M."/>
            <person name="Hu Y."/>
            <person name="Yi X."/>
            <person name="Qi Y."/>
            <person name="Xu X."/>
            <person name="Gao Z."/>
            <person name="Pan H."/>
            <person name="Jian J."/>
            <person name="Tian Y."/>
            <person name="Yue Z."/>
            <person name="Xu Y."/>
        </authorList>
    </citation>
    <scope>NUCLEOTIDE SEQUENCE [LARGE SCALE GENOMIC DNA]</scope>
    <source>
        <strain evidence="12">cv. Dabenzi</strain>
    </source>
</reference>
<evidence type="ECO:0000256" key="7">
    <source>
        <dbReference type="ARBA" id="ARBA00023157"/>
    </source>
</evidence>
<evidence type="ECO:0000256" key="5">
    <source>
        <dbReference type="ARBA" id="ARBA00023010"/>
    </source>
</evidence>
<dbReference type="SUPFAM" id="SSF144122">
    <property type="entry name" value="Tim10-like"/>
    <property type="match status" value="1"/>
</dbReference>
<evidence type="ECO:0000256" key="1">
    <source>
        <dbReference type="ARBA" id="ARBA00022448"/>
    </source>
</evidence>
<evidence type="ECO:0000256" key="8">
    <source>
        <dbReference type="RuleBase" id="RU367043"/>
    </source>
</evidence>
<sequence>MDKTVLGDLDSLPEDDRLRLSAIIDQLQTRDSLRLYNSLVERCFTDCVDSFWRKALGKEEERCVVHCAQKFLRVSALVGMRLAELNDGAALPLQD</sequence>
<keyword evidence="6 8" id="KW-0496">Mitochondrion</keyword>
<evidence type="ECO:0000259" key="9">
    <source>
        <dbReference type="Pfam" id="PF02953"/>
    </source>
</evidence>
<keyword evidence="3" id="KW-0862">Zinc</keyword>
<dbReference type="EMBL" id="MTKT01002011">
    <property type="protein sequence ID" value="OWM82308.1"/>
    <property type="molecule type" value="Genomic_DNA"/>
</dbReference>
<evidence type="ECO:0000256" key="4">
    <source>
        <dbReference type="ARBA" id="ARBA00022927"/>
    </source>
</evidence>
<evidence type="ECO:0000313" key="13">
    <source>
        <dbReference type="Proteomes" id="UP000233551"/>
    </source>
</evidence>
<proteinExistence type="inferred from homology"/>
<dbReference type="GeneID" id="116209491"/>
<comment type="similarity">
    <text evidence="8">Belongs to the small Tim family.</text>
</comment>
<dbReference type="Pfam" id="PF02953">
    <property type="entry name" value="zf-Tim10_DDP"/>
    <property type="match status" value="1"/>
</dbReference>
<dbReference type="STRING" id="22663.A0A218XBZ9"/>
<evidence type="ECO:0000256" key="6">
    <source>
        <dbReference type="ARBA" id="ARBA00023128"/>
    </source>
</evidence>
<dbReference type="Proteomes" id="UP000233551">
    <property type="component" value="Unassembled WGS sequence"/>
</dbReference>
<comment type="function">
    <text evidence="8">Mitochondrial intermembrane chaperone that participates in the import and insertion of some multi-pass transmembrane proteins into the mitochondrial inner membrane. Also required for the transfer of beta-barrel precursors from the TOM complex to the sorting and assembly machinery (SAM complex) of the outer membrane. Acts as a chaperone-like protein that protects the hydrophobic precursors from aggregation and guide them through the mitochondrial intermembrane space.</text>
</comment>
<dbReference type="InterPro" id="IPR004217">
    <property type="entry name" value="Tim10-like"/>
</dbReference>
<reference evidence="10" key="2">
    <citation type="submission" date="2017-06" db="EMBL/GenBank/DDBJ databases">
        <title>The pomegranate genome and the genomics of punicalagin biosynthesis.</title>
        <authorList>
            <person name="Xu C."/>
        </authorList>
    </citation>
    <scope>NUCLEOTIDE SEQUENCE [LARGE SCALE GENOMIC DNA]</scope>
    <source>
        <tissue evidence="10">Fresh leaf</tissue>
    </source>
</reference>
<dbReference type="Gene3D" id="1.10.287.810">
    <property type="entry name" value="Mitochondrial import inner membrane translocase subunit tim13 like domains"/>
    <property type="match status" value="1"/>
</dbReference>
<keyword evidence="2" id="KW-0479">Metal-binding</keyword>